<name>A0A2P4YG54_9STRA</name>
<comment type="caution">
    <text evidence="1">The sequence shown here is derived from an EMBL/GenBank/DDBJ whole genome shotgun (WGS) entry which is preliminary data.</text>
</comment>
<protein>
    <submittedName>
        <fullName evidence="1">Polyprotein</fullName>
    </submittedName>
</protein>
<organism evidence="1 2">
    <name type="scientific">Phytophthora palmivora</name>
    <dbReference type="NCBI Taxonomy" id="4796"/>
    <lineage>
        <taxon>Eukaryota</taxon>
        <taxon>Sar</taxon>
        <taxon>Stramenopiles</taxon>
        <taxon>Oomycota</taxon>
        <taxon>Peronosporomycetes</taxon>
        <taxon>Peronosporales</taxon>
        <taxon>Peronosporaceae</taxon>
        <taxon>Phytophthora</taxon>
    </lineage>
</organism>
<sequence>MNNSSMNDASRASGISLEHASFPHLATFEWEALHRLAVGSCEGVIKTLLTVRTEEQQRLAAQAFMMRVLANLCLRVSTPTSTKNETEIVKIYVSTNSDEGNIRLHLEICEAKEWALGKLVADASCFPTMKSMKVDLRLAFEPQR</sequence>
<dbReference type="OrthoDB" id="107681at2759"/>
<reference evidence="1 2" key="1">
    <citation type="journal article" date="2017" name="Genome Biol. Evol.">
        <title>Phytophthora megakarya and P. palmivora, closely related causal agents of cacao black pod rot, underwent increases in genome sizes and gene numbers by different mechanisms.</title>
        <authorList>
            <person name="Ali S.S."/>
            <person name="Shao J."/>
            <person name="Lary D.J."/>
            <person name="Kronmiller B."/>
            <person name="Shen D."/>
            <person name="Strem M.D."/>
            <person name="Amoako-Attah I."/>
            <person name="Akrofi A.Y."/>
            <person name="Begoude B.A."/>
            <person name="Ten Hoopen G.M."/>
            <person name="Coulibaly K."/>
            <person name="Kebe B.I."/>
            <person name="Melnick R.L."/>
            <person name="Guiltinan M.J."/>
            <person name="Tyler B.M."/>
            <person name="Meinhardt L.W."/>
            <person name="Bailey B.A."/>
        </authorList>
    </citation>
    <scope>NUCLEOTIDE SEQUENCE [LARGE SCALE GENOMIC DNA]</scope>
    <source>
        <strain evidence="2">sbr112.9</strain>
    </source>
</reference>
<evidence type="ECO:0000313" key="2">
    <source>
        <dbReference type="Proteomes" id="UP000237271"/>
    </source>
</evidence>
<proteinExistence type="predicted"/>
<keyword evidence="2" id="KW-1185">Reference proteome</keyword>
<accession>A0A2P4YG54</accession>
<dbReference type="Proteomes" id="UP000237271">
    <property type="component" value="Unassembled WGS sequence"/>
</dbReference>
<evidence type="ECO:0000313" key="1">
    <source>
        <dbReference type="EMBL" id="POM76689.1"/>
    </source>
</evidence>
<dbReference type="EMBL" id="NCKW01003403">
    <property type="protein sequence ID" value="POM76689.1"/>
    <property type="molecule type" value="Genomic_DNA"/>
</dbReference>
<dbReference type="AlphaFoldDB" id="A0A2P4YG54"/>
<gene>
    <name evidence="1" type="ORF">PHPALM_6045</name>
</gene>